<name>A0A6P1BDZ5_9BRAD</name>
<evidence type="ECO:0000313" key="3">
    <source>
        <dbReference type="Proteomes" id="UP000468531"/>
    </source>
</evidence>
<dbReference type="EMBL" id="VKHP01000036">
    <property type="protein sequence ID" value="NEU96493.1"/>
    <property type="molecule type" value="Genomic_DNA"/>
</dbReference>
<dbReference type="Pfam" id="PF19802">
    <property type="entry name" value="DUF6285"/>
    <property type="match status" value="1"/>
</dbReference>
<sequence length="126" mass="13602">MQDEPTTTELIKAVADFLRNEIAPAIKGHNSFKLRVGINALDLVTRQLALAEAGDATEAARLKALLGADGSLIELNRALSERIASGEVDLTTPGLSEHLWQTTMDKLAVDQPNYASYKRELGNKSG</sequence>
<protein>
    <recommendedName>
        <fullName evidence="1">DUF6285 domain-containing protein</fullName>
    </recommendedName>
</protein>
<comment type="caution">
    <text evidence="2">The sequence shown here is derived from an EMBL/GenBank/DDBJ whole genome shotgun (WGS) entry which is preliminary data.</text>
</comment>
<accession>A0A6P1BDZ5</accession>
<keyword evidence="3" id="KW-1185">Reference proteome</keyword>
<dbReference type="Proteomes" id="UP000468531">
    <property type="component" value="Unassembled WGS sequence"/>
</dbReference>
<dbReference type="AlphaFoldDB" id="A0A6P1BDZ5"/>
<proteinExistence type="predicted"/>
<feature type="domain" description="DUF6285" evidence="1">
    <location>
        <begin position="24"/>
        <end position="114"/>
    </location>
</feature>
<dbReference type="RefSeq" id="WP_163153218.1">
    <property type="nucleotide sequence ID" value="NZ_VKHP01000036.1"/>
</dbReference>
<evidence type="ECO:0000259" key="1">
    <source>
        <dbReference type="Pfam" id="PF19802"/>
    </source>
</evidence>
<reference evidence="2 3" key="1">
    <citation type="journal article" date="2020" name="Arch. Microbiol.">
        <title>Bradyrhizobium uaiense sp. nov., a new highly efficient cowpea symbiont.</title>
        <authorList>
            <person name="Cabral Michel D."/>
            <person name="Azarias Guimaraes A."/>
            <person name="Martins da Costa E."/>
            <person name="Soares de Carvalho T."/>
            <person name="Balsanelli E."/>
            <person name="Willems A."/>
            <person name="Maltempi de Souza E."/>
            <person name="de Souza Moreira F.M."/>
        </authorList>
    </citation>
    <scope>NUCLEOTIDE SEQUENCE [LARGE SCALE GENOMIC DNA]</scope>
    <source>
        <strain evidence="2 3">UFLA 03-164</strain>
    </source>
</reference>
<evidence type="ECO:0000313" key="2">
    <source>
        <dbReference type="EMBL" id="NEU96493.1"/>
    </source>
</evidence>
<dbReference type="InterPro" id="IPR046252">
    <property type="entry name" value="DUF6285"/>
</dbReference>
<gene>
    <name evidence="2" type="ORF">FNJ47_11780</name>
</gene>
<organism evidence="2 3">
    <name type="scientific">Bradyrhizobium uaiense</name>
    <dbReference type="NCBI Taxonomy" id="2594946"/>
    <lineage>
        <taxon>Bacteria</taxon>
        <taxon>Pseudomonadati</taxon>
        <taxon>Pseudomonadota</taxon>
        <taxon>Alphaproteobacteria</taxon>
        <taxon>Hyphomicrobiales</taxon>
        <taxon>Nitrobacteraceae</taxon>
        <taxon>Bradyrhizobium</taxon>
    </lineage>
</organism>